<feature type="non-terminal residue" evidence="2">
    <location>
        <position position="1"/>
    </location>
</feature>
<evidence type="ECO:0000256" key="1">
    <source>
        <dbReference type="SAM" id="MobiDB-lite"/>
    </source>
</evidence>
<sequence>KRPEQCSDNLNKRGPSVRSKAQSPDGDKVKTYAEVCKPNVNIQSAFKTNQANNNSNTYTVPSMPSITSNQYPFAGQHPYPFMMPNYFANTSIPQVGQQNAVPQYIINQSRVSNPPELPTFKTAYPLEELTYGHNSTLRERYIHALADDTKAHVISSTAAFKALGQSIPYESYVL</sequence>
<gene>
    <name evidence="2" type="ORF">UXM345_LOCUS37077</name>
</gene>
<protein>
    <submittedName>
        <fullName evidence="2">Uncharacterized protein</fullName>
    </submittedName>
</protein>
<comment type="caution">
    <text evidence="2">The sequence shown here is derived from an EMBL/GenBank/DDBJ whole genome shotgun (WGS) entry which is preliminary data.</text>
</comment>
<evidence type="ECO:0000313" key="2">
    <source>
        <dbReference type="EMBL" id="CAF4373368.1"/>
    </source>
</evidence>
<dbReference type="EMBL" id="CAJOBF010019036">
    <property type="protein sequence ID" value="CAF4373368.1"/>
    <property type="molecule type" value="Genomic_DNA"/>
</dbReference>
<proteinExistence type="predicted"/>
<organism evidence="2 3">
    <name type="scientific">Rotaria magnacalcarata</name>
    <dbReference type="NCBI Taxonomy" id="392030"/>
    <lineage>
        <taxon>Eukaryota</taxon>
        <taxon>Metazoa</taxon>
        <taxon>Spiralia</taxon>
        <taxon>Gnathifera</taxon>
        <taxon>Rotifera</taxon>
        <taxon>Eurotatoria</taxon>
        <taxon>Bdelloidea</taxon>
        <taxon>Philodinida</taxon>
        <taxon>Philodinidae</taxon>
        <taxon>Rotaria</taxon>
    </lineage>
</organism>
<dbReference type="Proteomes" id="UP000663842">
    <property type="component" value="Unassembled WGS sequence"/>
</dbReference>
<dbReference type="AlphaFoldDB" id="A0A820MKJ0"/>
<name>A0A820MKJ0_9BILA</name>
<accession>A0A820MKJ0</accession>
<feature type="region of interest" description="Disordered" evidence="1">
    <location>
        <begin position="1"/>
        <end position="28"/>
    </location>
</feature>
<reference evidence="2" key="1">
    <citation type="submission" date="2021-02" db="EMBL/GenBank/DDBJ databases">
        <authorList>
            <person name="Nowell W R."/>
        </authorList>
    </citation>
    <scope>NUCLEOTIDE SEQUENCE</scope>
</reference>
<evidence type="ECO:0000313" key="3">
    <source>
        <dbReference type="Proteomes" id="UP000663842"/>
    </source>
</evidence>